<dbReference type="KEGG" id="rca:Rcas_2978"/>
<evidence type="ECO:0000256" key="4">
    <source>
        <dbReference type="ARBA" id="ARBA00022881"/>
    </source>
</evidence>
<reference evidence="12 13" key="1">
    <citation type="submission" date="2007-08" db="EMBL/GenBank/DDBJ databases">
        <title>Complete sequence of Roseiflexus castenholzii DSM 13941.</title>
        <authorList>
            <consortium name="US DOE Joint Genome Institute"/>
            <person name="Copeland A."/>
            <person name="Lucas S."/>
            <person name="Lapidus A."/>
            <person name="Barry K."/>
            <person name="Glavina del Rio T."/>
            <person name="Dalin E."/>
            <person name="Tice H."/>
            <person name="Pitluck S."/>
            <person name="Thompson L.S."/>
            <person name="Brettin T."/>
            <person name="Bruce D."/>
            <person name="Detter J.C."/>
            <person name="Han C."/>
            <person name="Tapia R."/>
            <person name="Schmutz J."/>
            <person name="Larimer F."/>
            <person name="Land M."/>
            <person name="Hauser L."/>
            <person name="Kyrpides N."/>
            <person name="Mikhailova N."/>
            <person name="Bryant D.A."/>
            <person name="Hanada S."/>
            <person name="Tsukatani Y."/>
            <person name="Richardson P."/>
        </authorList>
    </citation>
    <scope>NUCLEOTIDE SEQUENCE [LARGE SCALE GENOMIC DNA]</scope>
    <source>
        <strain evidence="13">DSM 13941 / HLO8</strain>
    </source>
</reference>
<keyword evidence="6 7" id="KW-0742">SOS response</keyword>
<dbReference type="Pfam" id="PF22920">
    <property type="entry name" value="UvrC_RNaseH"/>
    <property type="match status" value="1"/>
</dbReference>
<dbReference type="InterPro" id="IPR010994">
    <property type="entry name" value="RuvA_2-like"/>
</dbReference>
<dbReference type="PROSITE" id="PS50151">
    <property type="entry name" value="UVR"/>
    <property type="match status" value="1"/>
</dbReference>
<keyword evidence="3 7" id="KW-0228">DNA excision</keyword>
<evidence type="ECO:0000256" key="3">
    <source>
        <dbReference type="ARBA" id="ARBA00022769"/>
    </source>
</evidence>
<dbReference type="InterPro" id="IPR004791">
    <property type="entry name" value="UvrC"/>
</dbReference>
<dbReference type="InterPro" id="IPR001162">
    <property type="entry name" value="UvrC_RNase_H_dom"/>
</dbReference>
<dbReference type="CDD" id="cd10434">
    <property type="entry name" value="GIY-YIG_UvrC_Cho"/>
    <property type="match status" value="1"/>
</dbReference>
<dbReference type="PANTHER" id="PTHR30562:SF1">
    <property type="entry name" value="UVRABC SYSTEM PROTEIN C"/>
    <property type="match status" value="1"/>
</dbReference>
<dbReference type="SUPFAM" id="SSF82771">
    <property type="entry name" value="GIY-YIG endonuclease"/>
    <property type="match status" value="1"/>
</dbReference>
<evidence type="ECO:0000313" key="12">
    <source>
        <dbReference type="EMBL" id="ABU59035.1"/>
    </source>
</evidence>
<dbReference type="OrthoDB" id="9804933at2"/>
<sequence>MSDLMHTTVADPIALEERLRAVPLAPGVYLWKNAQGKIIYIGKSKRLRDRMRSYFARTDDPYGKTARLVAQIADFQVIVTSNELEALLLEMTLIKQHRPRFNVLLKDDKSYPYIKVTLHEPWPRIVATRNPRWEEGARYFGPYSSAGAVYRTLDQLNRLFAFRPPSRCPDDKFNRHRRLGKPCLYYDIKRCLGPCVPGLVNQNDYRATVESVCRFLEGKSDLVAKILRRQMEEAAERLDFERAARLRDSIRDIELIGQRQQVLRHDDADQDVIGLAREEGMAVVQVLRIRAGKLISAESFPLQNAEGERDESLLASFLTQFYDAAAELPATLLLPAPLDDLAIIEQWLAQKAGRKVALHTPQRGEKRRLVELAEQNARQKLDELRLQWLNSEQRAVAGLTEVRDLLGLSALPTRIECFDVSNTQGSHSVGAMVVFEHGEPKKSRYRKFRIKTVEGANDVASIQEVLRRRFRRAAMVIGEEEQPADERVVNGQTDAAEQEDGEKTDAPGSQSDLERQETWAELPDLILIDGGIGQVNGALHVLRDLCFEHIPVVGVVKGPNRDRFDLLIPGASDLIVLERESAALRLIRRIDEEADRFAKDYHRKLRSKSATASRLEEIPGIGPKRRQLLLKRFGSLDGIRNATVDEIAAVPGMTRKAAEELKSLL</sequence>
<dbReference type="Pfam" id="PF01541">
    <property type="entry name" value="GIY-YIG"/>
    <property type="match status" value="1"/>
</dbReference>
<feature type="region of interest" description="Disordered" evidence="8">
    <location>
        <begin position="481"/>
        <end position="514"/>
    </location>
</feature>
<organism evidence="12 13">
    <name type="scientific">Roseiflexus castenholzii (strain DSM 13941 / HLO8)</name>
    <dbReference type="NCBI Taxonomy" id="383372"/>
    <lineage>
        <taxon>Bacteria</taxon>
        <taxon>Bacillati</taxon>
        <taxon>Chloroflexota</taxon>
        <taxon>Chloroflexia</taxon>
        <taxon>Chloroflexales</taxon>
        <taxon>Roseiflexineae</taxon>
        <taxon>Roseiflexaceae</taxon>
        <taxon>Roseiflexus</taxon>
    </lineage>
</organism>
<dbReference type="GO" id="GO:0006289">
    <property type="term" value="P:nucleotide-excision repair"/>
    <property type="evidence" value="ECO:0007669"/>
    <property type="project" value="UniProtKB-UniRule"/>
</dbReference>
<evidence type="ECO:0000256" key="1">
    <source>
        <dbReference type="ARBA" id="ARBA00022490"/>
    </source>
</evidence>
<dbReference type="Pfam" id="PF08459">
    <property type="entry name" value="UvrC_RNaseH_dom"/>
    <property type="match status" value="1"/>
</dbReference>
<evidence type="ECO:0000256" key="6">
    <source>
        <dbReference type="ARBA" id="ARBA00023236"/>
    </source>
</evidence>
<dbReference type="GO" id="GO:0005737">
    <property type="term" value="C:cytoplasm"/>
    <property type="evidence" value="ECO:0007669"/>
    <property type="project" value="UniProtKB-SubCell"/>
</dbReference>
<dbReference type="HAMAP" id="MF_00203">
    <property type="entry name" value="UvrC"/>
    <property type="match status" value="1"/>
</dbReference>
<dbReference type="FunFam" id="3.40.1440.10:FF:000001">
    <property type="entry name" value="UvrABC system protein C"/>
    <property type="match status" value="1"/>
</dbReference>
<dbReference type="InterPro" id="IPR047296">
    <property type="entry name" value="GIY-YIG_UvrC_Cho"/>
</dbReference>
<dbReference type="GO" id="GO:0009380">
    <property type="term" value="C:excinuclease repair complex"/>
    <property type="evidence" value="ECO:0007669"/>
    <property type="project" value="InterPro"/>
</dbReference>
<dbReference type="NCBIfam" id="TIGR00194">
    <property type="entry name" value="uvrC"/>
    <property type="match status" value="1"/>
</dbReference>
<name>A7NNA2_ROSCS</name>
<dbReference type="GO" id="GO:0003677">
    <property type="term" value="F:DNA binding"/>
    <property type="evidence" value="ECO:0007669"/>
    <property type="project" value="UniProtKB-UniRule"/>
</dbReference>
<gene>
    <name evidence="7" type="primary">uvrC</name>
    <name evidence="12" type="ordered locus">Rcas_2978</name>
</gene>
<keyword evidence="1 7" id="KW-0963">Cytoplasm</keyword>
<keyword evidence="4 7" id="KW-0267">Excision nuclease</keyword>
<evidence type="ECO:0000256" key="2">
    <source>
        <dbReference type="ARBA" id="ARBA00022763"/>
    </source>
</evidence>
<comment type="subunit">
    <text evidence="7">Interacts with UvrB in an incision complex.</text>
</comment>
<dbReference type="SUPFAM" id="SSF47781">
    <property type="entry name" value="RuvA domain 2-like"/>
    <property type="match status" value="1"/>
</dbReference>
<evidence type="ECO:0000259" key="11">
    <source>
        <dbReference type="PROSITE" id="PS50165"/>
    </source>
</evidence>
<dbReference type="EMBL" id="CP000804">
    <property type="protein sequence ID" value="ABU59035.1"/>
    <property type="molecule type" value="Genomic_DNA"/>
</dbReference>
<dbReference type="AlphaFoldDB" id="A7NNA2"/>
<dbReference type="Proteomes" id="UP000000263">
    <property type="component" value="Chromosome"/>
</dbReference>
<dbReference type="SMART" id="SM00465">
    <property type="entry name" value="GIYc"/>
    <property type="match status" value="1"/>
</dbReference>
<evidence type="ECO:0000259" key="9">
    <source>
        <dbReference type="PROSITE" id="PS50151"/>
    </source>
</evidence>
<dbReference type="InterPro" id="IPR036876">
    <property type="entry name" value="UVR_dom_sf"/>
</dbReference>
<protein>
    <recommendedName>
        <fullName evidence="7">UvrABC system protein C</fullName>
        <shortName evidence="7">Protein UvrC</shortName>
    </recommendedName>
    <alternativeName>
        <fullName evidence="7">Excinuclease ABC subunit C</fullName>
    </alternativeName>
</protein>
<feature type="domain" description="UvrC family homology region profile" evidence="11">
    <location>
        <begin position="272"/>
        <end position="542"/>
    </location>
</feature>
<dbReference type="RefSeq" id="WP_012121459.1">
    <property type="nucleotide sequence ID" value="NC_009767.1"/>
</dbReference>
<comment type="similarity">
    <text evidence="7">Belongs to the UvrC family.</text>
</comment>
<dbReference type="InterPro" id="IPR000305">
    <property type="entry name" value="GIY-YIG_endonuc"/>
</dbReference>
<proteinExistence type="inferred from homology"/>
<feature type="domain" description="UVR" evidence="9">
    <location>
        <begin position="221"/>
        <end position="256"/>
    </location>
</feature>
<comment type="subcellular location">
    <subcellularLocation>
        <location evidence="7">Cytoplasm</location>
    </subcellularLocation>
</comment>
<evidence type="ECO:0000256" key="8">
    <source>
        <dbReference type="SAM" id="MobiDB-lite"/>
    </source>
</evidence>
<dbReference type="InterPro" id="IPR003583">
    <property type="entry name" value="Hlx-hairpin-Hlx_DNA-bd_motif"/>
</dbReference>
<comment type="function">
    <text evidence="7">The UvrABC repair system catalyzes the recognition and processing of DNA lesions. UvrC both incises the 5' and 3' sides of the lesion. The N-terminal half is responsible for the 3' incision and the C-terminal half is responsible for the 5' incision.</text>
</comment>
<dbReference type="Gene3D" id="3.30.420.340">
    <property type="entry name" value="UvrC, RNAse H endonuclease domain"/>
    <property type="match status" value="1"/>
</dbReference>
<dbReference type="InterPro" id="IPR035901">
    <property type="entry name" value="GIY-YIG_endonuc_sf"/>
</dbReference>
<dbReference type="InterPro" id="IPR001943">
    <property type="entry name" value="UVR_dom"/>
</dbReference>
<dbReference type="NCBIfam" id="NF001824">
    <property type="entry name" value="PRK00558.1-5"/>
    <property type="match status" value="1"/>
</dbReference>
<dbReference type="Gene3D" id="1.10.150.20">
    <property type="entry name" value="5' to 3' exonuclease, C-terminal subdomain"/>
    <property type="match status" value="1"/>
</dbReference>
<keyword evidence="13" id="KW-1185">Reference proteome</keyword>
<dbReference type="InterPro" id="IPR050066">
    <property type="entry name" value="UvrABC_protein_C"/>
</dbReference>
<keyword evidence="2 7" id="KW-0227">DNA damage</keyword>
<dbReference type="Pfam" id="PF14520">
    <property type="entry name" value="HHH_5"/>
    <property type="match status" value="1"/>
</dbReference>
<evidence type="ECO:0000259" key="10">
    <source>
        <dbReference type="PROSITE" id="PS50164"/>
    </source>
</evidence>
<keyword evidence="5 7" id="KW-0234">DNA repair</keyword>
<dbReference type="eggNOG" id="COG0322">
    <property type="taxonomic scope" value="Bacteria"/>
</dbReference>
<dbReference type="GO" id="GO:0009381">
    <property type="term" value="F:excinuclease ABC activity"/>
    <property type="evidence" value="ECO:0007669"/>
    <property type="project" value="UniProtKB-UniRule"/>
</dbReference>
<dbReference type="STRING" id="383372.Rcas_2978"/>
<evidence type="ECO:0000313" key="13">
    <source>
        <dbReference type="Proteomes" id="UP000000263"/>
    </source>
</evidence>
<dbReference type="Gene3D" id="4.10.860.10">
    <property type="entry name" value="UVR domain"/>
    <property type="match status" value="1"/>
</dbReference>
<evidence type="ECO:0000256" key="5">
    <source>
        <dbReference type="ARBA" id="ARBA00023204"/>
    </source>
</evidence>
<dbReference type="SUPFAM" id="SSF46600">
    <property type="entry name" value="C-terminal UvrC-binding domain of UvrB"/>
    <property type="match status" value="1"/>
</dbReference>
<dbReference type="FunFam" id="1.10.150.20:FF:000005">
    <property type="entry name" value="UvrABC system protein C"/>
    <property type="match status" value="1"/>
</dbReference>
<feature type="domain" description="GIY-YIG" evidence="10">
    <location>
        <begin position="24"/>
        <end position="103"/>
    </location>
</feature>
<dbReference type="PROSITE" id="PS50164">
    <property type="entry name" value="GIY_YIG"/>
    <property type="match status" value="1"/>
</dbReference>
<dbReference type="InterPro" id="IPR038476">
    <property type="entry name" value="UvrC_RNase_H_dom_sf"/>
</dbReference>
<dbReference type="SMART" id="SM00278">
    <property type="entry name" value="HhH1"/>
    <property type="match status" value="2"/>
</dbReference>
<accession>A7NNA2</accession>
<dbReference type="PROSITE" id="PS50165">
    <property type="entry name" value="UVRC"/>
    <property type="match status" value="1"/>
</dbReference>
<dbReference type="Pfam" id="PF02151">
    <property type="entry name" value="UVR"/>
    <property type="match status" value="1"/>
</dbReference>
<dbReference type="PANTHER" id="PTHR30562">
    <property type="entry name" value="UVRC/OXIDOREDUCTASE"/>
    <property type="match status" value="1"/>
</dbReference>
<evidence type="ECO:0000256" key="7">
    <source>
        <dbReference type="HAMAP-Rule" id="MF_00203"/>
    </source>
</evidence>
<dbReference type="GO" id="GO:0009432">
    <property type="term" value="P:SOS response"/>
    <property type="evidence" value="ECO:0007669"/>
    <property type="project" value="UniProtKB-UniRule"/>
</dbReference>
<dbReference type="Gene3D" id="3.40.1440.10">
    <property type="entry name" value="GIY-YIG endonuclease"/>
    <property type="match status" value="1"/>
</dbReference>
<dbReference type="HOGENOM" id="CLU_014841_3_2_0"/>